<sequence length="650" mass="72184">MTAQQRRNLWGEEEKNLFLSSSFLIDQDDFYINLSTSVRHFARALGHMLIYCHWHSFAVLFDDSPSILSSQIIWEEELSQMKLGDPSFRDYSSPDSSSASNYTDYDYNEHPIGSGMNTMFENGDGDGLDDPILNPNFVTLRTKSSNAAFRALSELTKATQGVIVLLCSQRSLIQVFRAAQQLRMLNGDYVFILVGQYSQFEVIPDWIPSGVLALRSPRSAQIGKHTMKATGKLLASALISVKNKRISPEALQEPPRPTPARPYSSFAYPTNQDSGGGGQRGRQDVQKSFVERKNKVNSLNGPAQSIPPTSPQSFPPWKNPRRNFIQPPYPSGTIRTLNEDHIPHQQHLSGGVFSGLGSTSDFMTNGMKTLPTQGNANEQSSDHSLTVSDGPSEHSKLNSTSKPPAKVPPSLQSHRQGYNRSRKSLIRDLPSEDKSVQDDQLTSAQLRLAPLMKSTSRSYLDHHNNQKLMMTPPNEETSDDDGAIQDESSKSPPQMVFTSATVIRPSRNRQNSPSAENQRQPQGGGGSARSSSGSTKSILDLLDNPPNISCWKEPPPAARKIVSVAVTRLAHSRGKLFPLLSSTLSPLHVGLSQLYFTSRIAHIPHYPYVCGKEGVPHKPPMDLTYRYPFVYLLHSKRFLFGRVLHAFLTR</sequence>
<feature type="compositionally biased region" description="Polar residues" evidence="1">
    <location>
        <begin position="508"/>
        <end position="521"/>
    </location>
</feature>
<organism evidence="2 3">
    <name type="scientific">Allacma fusca</name>
    <dbReference type="NCBI Taxonomy" id="39272"/>
    <lineage>
        <taxon>Eukaryota</taxon>
        <taxon>Metazoa</taxon>
        <taxon>Ecdysozoa</taxon>
        <taxon>Arthropoda</taxon>
        <taxon>Hexapoda</taxon>
        <taxon>Collembola</taxon>
        <taxon>Symphypleona</taxon>
        <taxon>Sminthuridae</taxon>
        <taxon>Allacma</taxon>
    </lineage>
</organism>
<name>A0A8J2NSB1_9HEXA</name>
<accession>A0A8J2NSB1</accession>
<feature type="region of interest" description="Disordered" evidence="1">
    <location>
        <begin position="462"/>
        <end position="539"/>
    </location>
</feature>
<feature type="compositionally biased region" description="Polar residues" evidence="1">
    <location>
        <begin position="296"/>
        <end position="307"/>
    </location>
</feature>
<feature type="region of interest" description="Disordered" evidence="1">
    <location>
        <begin position="245"/>
        <end position="336"/>
    </location>
</feature>
<reference evidence="2" key="1">
    <citation type="submission" date="2021-06" db="EMBL/GenBank/DDBJ databases">
        <authorList>
            <person name="Hodson N. C."/>
            <person name="Mongue J. A."/>
            <person name="Jaron S. K."/>
        </authorList>
    </citation>
    <scope>NUCLEOTIDE SEQUENCE</scope>
</reference>
<evidence type="ECO:0000256" key="1">
    <source>
        <dbReference type="SAM" id="MobiDB-lite"/>
    </source>
</evidence>
<feature type="compositionally biased region" description="Polar residues" evidence="1">
    <location>
        <begin position="490"/>
        <end position="501"/>
    </location>
</feature>
<dbReference type="AlphaFoldDB" id="A0A8J2NSB1"/>
<comment type="caution">
    <text evidence="2">The sequence shown here is derived from an EMBL/GenBank/DDBJ whole genome shotgun (WGS) entry which is preliminary data.</text>
</comment>
<proteinExistence type="predicted"/>
<evidence type="ECO:0000313" key="2">
    <source>
        <dbReference type="EMBL" id="CAG7716627.1"/>
    </source>
</evidence>
<feature type="region of interest" description="Disordered" evidence="1">
    <location>
        <begin position="363"/>
        <end position="420"/>
    </location>
</feature>
<feature type="compositionally biased region" description="Pro residues" evidence="1">
    <location>
        <begin position="308"/>
        <end position="318"/>
    </location>
</feature>
<gene>
    <name evidence="2" type="ORF">AFUS01_LOCUS6126</name>
</gene>
<dbReference type="EMBL" id="CAJVCH010039949">
    <property type="protein sequence ID" value="CAG7716627.1"/>
    <property type="molecule type" value="Genomic_DNA"/>
</dbReference>
<dbReference type="Proteomes" id="UP000708208">
    <property type="component" value="Unassembled WGS sequence"/>
</dbReference>
<feature type="compositionally biased region" description="Polar residues" evidence="1">
    <location>
        <begin position="410"/>
        <end position="419"/>
    </location>
</feature>
<feature type="compositionally biased region" description="Polar residues" evidence="1">
    <location>
        <begin position="363"/>
        <end position="389"/>
    </location>
</feature>
<evidence type="ECO:0000313" key="3">
    <source>
        <dbReference type="Proteomes" id="UP000708208"/>
    </source>
</evidence>
<feature type="compositionally biased region" description="Basic and acidic residues" evidence="1">
    <location>
        <begin position="281"/>
        <end position="294"/>
    </location>
</feature>
<protein>
    <submittedName>
        <fullName evidence="2">Uncharacterized protein</fullName>
    </submittedName>
</protein>
<keyword evidence="3" id="KW-1185">Reference proteome</keyword>